<evidence type="ECO:0000313" key="2">
    <source>
        <dbReference type="Proteomes" id="UP001500736"/>
    </source>
</evidence>
<gene>
    <name evidence="1" type="ORF">GCM10009431_27550</name>
</gene>
<accession>A0ABN1JXJ6</accession>
<dbReference type="InterPro" id="IPR027471">
    <property type="entry name" value="YbeD-like_sf"/>
</dbReference>
<dbReference type="EMBL" id="BAAAGF010000004">
    <property type="protein sequence ID" value="GAA0748700.1"/>
    <property type="molecule type" value="Genomic_DNA"/>
</dbReference>
<sequence>MAEDKRTEEFYDKLRAQLYDTASWPSEYLYKFIVKSELDKIAEIEALFDNMGAVINTIESKNGKYTSVSINLLMRDPDAVIAKYKEVTEKVEGVISL</sequence>
<dbReference type="SUPFAM" id="SSF117991">
    <property type="entry name" value="YbeD/HP0495-like"/>
    <property type="match status" value="1"/>
</dbReference>
<comment type="caution">
    <text evidence="1">The sequence shown here is derived from an EMBL/GenBank/DDBJ whole genome shotgun (WGS) entry which is preliminary data.</text>
</comment>
<keyword evidence="2" id="KW-1185">Reference proteome</keyword>
<reference evidence="1 2" key="1">
    <citation type="journal article" date="2019" name="Int. J. Syst. Evol. Microbiol.">
        <title>The Global Catalogue of Microorganisms (GCM) 10K type strain sequencing project: providing services to taxonomists for standard genome sequencing and annotation.</title>
        <authorList>
            <consortium name="The Broad Institute Genomics Platform"/>
            <consortium name="The Broad Institute Genome Sequencing Center for Infectious Disease"/>
            <person name="Wu L."/>
            <person name="Ma J."/>
        </authorList>
    </citation>
    <scope>NUCLEOTIDE SEQUENCE [LARGE SCALE GENOMIC DNA]</scope>
    <source>
        <strain evidence="1 2">JCM 15976</strain>
    </source>
</reference>
<name>A0ABN1JXJ6_9FLAO</name>
<dbReference type="RefSeq" id="WP_131508594.1">
    <property type="nucleotide sequence ID" value="NZ_BAAAGF010000004.1"/>
</dbReference>
<protein>
    <submittedName>
        <fullName evidence="1">DUF493 family protein</fullName>
    </submittedName>
</protein>
<proteinExistence type="predicted"/>
<dbReference type="Gene3D" id="3.30.70.260">
    <property type="match status" value="1"/>
</dbReference>
<dbReference type="Proteomes" id="UP001500736">
    <property type="component" value="Unassembled WGS sequence"/>
</dbReference>
<organism evidence="1 2">
    <name type="scientific">Gaetbulibacter jejuensis</name>
    <dbReference type="NCBI Taxonomy" id="584607"/>
    <lineage>
        <taxon>Bacteria</taxon>
        <taxon>Pseudomonadati</taxon>
        <taxon>Bacteroidota</taxon>
        <taxon>Flavobacteriia</taxon>
        <taxon>Flavobacteriales</taxon>
        <taxon>Flavobacteriaceae</taxon>
        <taxon>Gaetbulibacter</taxon>
    </lineage>
</organism>
<evidence type="ECO:0000313" key="1">
    <source>
        <dbReference type="EMBL" id="GAA0748700.1"/>
    </source>
</evidence>